<dbReference type="EMBL" id="SJPY01000001">
    <property type="protein sequence ID" value="TWU45137.1"/>
    <property type="molecule type" value="Genomic_DNA"/>
</dbReference>
<dbReference type="Proteomes" id="UP000315471">
    <property type="component" value="Unassembled WGS sequence"/>
</dbReference>
<dbReference type="CDD" id="cd17319">
    <property type="entry name" value="MFS_ExuT_GudP_like"/>
    <property type="match status" value="1"/>
</dbReference>
<feature type="transmembrane region" description="Helical" evidence="6">
    <location>
        <begin position="281"/>
        <end position="301"/>
    </location>
</feature>
<evidence type="ECO:0000259" key="7">
    <source>
        <dbReference type="PROSITE" id="PS50850"/>
    </source>
</evidence>
<dbReference type="InterPro" id="IPR011701">
    <property type="entry name" value="MFS"/>
</dbReference>
<dbReference type="GO" id="GO:0016020">
    <property type="term" value="C:membrane"/>
    <property type="evidence" value="ECO:0007669"/>
    <property type="project" value="UniProtKB-SubCell"/>
</dbReference>
<dbReference type="InterPro" id="IPR050382">
    <property type="entry name" value="MFS_Na/Anion_cotransporter"/>
</dbReference>
<organism evidence="8 9">
    <name type="scientific">Novipirellula aureliae</name>
    <dbReference type="NCBI Taxonomy" id="2527966"/>
    <lineage>
        <taxon>Bacteria</taxon>
        <taxon>Pseudomonadati</taxon>
        <taxon>Planctomycetota</taxon>
        <taxon>Planctomycetia</taxon>
        <taxon>Pirellulales</taxon>
        <taxon>Pirellulaceae</taxon>
        <taxon>Novipirellula</taxon>
    </lineage>
</organism>
<feature type="transmembrane region" description="Helical" evidence="6">
    <location>
        <begin position="407"/>
        <end position="426"/>
    </location>
</feature>
<evidence type="ECO:0000256" key="2">
    <source>
        <dbReference type="ARBA" id="ARBA00022692"/>
    </source>
</evidence>
<evidence type="ECO:0000313" key="8">
    <source>
        <dbReference type="EMBL" id="TWU45137.1"/>
    </source>
</evidence>
<evidence type="ECO:0000256" key="1">
    <source>
        <dbReference type="ARBA" id="ARBA00004141"/>
    </source>
</evidence>
<protein>
    <submittedName>
        <fullName evidence="8">Putative sulfoacetate transporter SauU</fullName>
    </submittedName>
</protein>
<dbReference type="PANTHER" id="PTHR11662">
    <property type="entry name" value="SOLUTE CARRIER FAMILY 17"/>
    <property type="match status" value="1"/>
</dbReference>
<dbReference type="PROSITE" id="PS50850">
    <property type="entry name" value="MFS"/>
    <property type="match status" value="1"/>
</dbReference>
<feature type="transmembrane region" description="Helical" evidence="6">
    <location>
        <begin position="165"/>
        <end position="183"/>
    </location>
</feature>
<feature type="domain" description="Major facilitator superfamily (MFS) profile" evidence="7">
    <location>
        <begin position="9"/>
        <end position="433"/>
    </location>
</feature>
<feature type="transmembrane region" description="Helical" evidence="6">
    <location>
        <begin position="249"/>
        <end position="269"/>
    </location>
</feature>
<keyword evidence="2 6" id="KW-0812">Transmembrane</keyword>
<feature type="transmembrane region" description="Helical" evidence="6">
    <location>
        <begin position="380"/>
        <end position="401"/>
    </location>
</feature>
<evidence type="ECO:0000313" key="9">
    <source>
        <dbReference type="Proteomes" id="UP000315471"/>
    </source>
</evidence>
<dbReference type="Gene3D" id="1.20.1250.20">
    <property type="entry name" value="MFS general substrate transporter like domains"/>
    <property type="match status" value="2"/>
</dbReference>
<dbReference type="InterPro" id="IPR036259">
    <property type="entry name" value="MFS_trans_sf"/>
</dbReference>
<dbReference type="Pfam" id="PF07690">
    <property type="entry name" value="MFS_1"/>
    <property type="match status" value="1"/>
</dbReference>
<proteinExistence type="predicted"/>
<comment type="subcellular location">
    <subcellularLocation>
        <location evidence="1">Membrane</location>
        <topology evidence="1">Multi-pass membrane protein</topology>
    </subcellularLocation>
</comment>
<evidence type="ECO:0000256" key="6">
    <source>
        <dbReference type="SAM" id="Phobius"/>
    </source>
</evidence>
<keyword evidence="3 6" id="KW-1133">Transmembrane helix</keyword>
<feature type="transmembrane region" description="Helical" evidence="6">
    <location>
        <begin position="44"/>
        <end position="63"/>
    </location>
</feature>
<reference evidence="8 9" key="1">
    <citation type="submission" date="2019-02" db="EMBL/GenBank/DDBJ databases">
        <title>Deep-cultivation of Planctomycetes and their phenomic and genomic characterization uncovers novel biology.</title>
        <authorList>
            <person name="Wiegand S."/>
            <person name="Jogler M."/>
            <person name="Boedeker C."/>
            <person name="Pinto D."/>
            <person name="Vollmers J."/>
            <person name="Rivas-Marin E."/>
            <person name="Kohn T."/>
            <person name="Peeters S.H."/>
            <person name="Heuer A."/>
            <person name="Rast P."/>
            <person name="Oberbeckmann S."/>
            <person name="Bunk B."/>
            <person name="Jeske O."/>
            <person name="Meyerdierks A."/>
            <person name="Storesund J.E."/>
            <person name="Kallscheuer N."/>
            <person name="Luecker S."/>
            <person name="Lage O.M."/>
            <person name="Pohl T."/>
            <person name="Merkel B.J."/>
            <person name="Hornburger P."/>
            <person name="Mueller R.-W."/>
            <person name="Bruemmer F."/>
            <person name="Labrenz M."/>
            <person name="Spormann A.M."/>
            <person name="Op Den Camp H."/>
            <person name="Overmann J."/>
            <person name="Amann R."/>
            <person name="Jetten M.S.M."/>
            <person name="Mascher T."/>
            <person name="Medema M.H."/>
            <person name="Devos D.P."/>
            <person name="Kaster A.-K."/>
            <person name="Ovreas L."/>
            <person name="Rohde M."/>
            <person name="Galperin M.Y."/>
            <person name="Jogler C."/>
        </authorList>
    </citation>
    <scope>NUCLEOTIDE SEQUENCE [LARGE SCALE GENOMIC DNA]</scope>
    <source>
        <strain evidence="8 9">Q31b</strain>
    </source>
</reference>
<dbReference type="OrthoDB" id="6360at2"/>
<dbReference type="AlphaFoldDB" id="A0A5C6EB29"/>
<dbReference type="SUPFAM" id="SSF103473">
    <property type="entry name" value="MFS general substrate transporter"/>
    <property type="match status" value="1"/>
</dbReference>
<dbReference type="RefSeq" id="WP_146597894.1">
    <property type="nucleotide sequence ID" value="NZ_SJPY01000001.1"/>
</dbReference>
<feature type="compositionally biased region" description="Low complexity" evidence="5">
    <location>
        <begin position="213"/>
        <end position="226"/>
    </location>
</feature>
<keyword evidence="9" id="KW-1185">Reference proteome</keyword>
<evidence type="ECO:0000256" key="4">
    <source>
        <dbReference type="ARBA" id="ARBA00023136"/>
    </source>
</evidence>
<evidence type="ECO:0000256" key="3">
    <source>
        <dbReference type="ARBA" id="ARBA00022989"/>
    </source>
</evidence>
<gene>
    <name evidence="8" type="primary">sauU</name>
    <name evidence="8" type="ORF">Q31b_03080</name>
</gene>
<sequence>MRIPARAILVAATFMLSVLLYVDRVCISAAKQDVTRDLSLSDQQMGWVFAAFSLGYALFQTPAGSLADRFGPRRVLASIVAIWSVFTGLTAAAGSLASMLVIRFLFGAGEAGAFPGMARAMYSWIPMQERGLVQGINFSGSRIGAAVTLPLVAGLIAQFGWRPTFVILMIVGFIWSVAWLLYFRDDPADAKWLSERESEYILANRQSDSPVTNPASDPASNPASDSLTTPATDAESLLKTILRSGNVRALCLQYFASNFIFFFGLTWFFPQLMTRYGLTGMQASLFTAVPMMFGAFGNWAAGWWVDRLYSQDKWRLSRRLPAATGFALAGIGIVGSAYASTPLSSSMWFSLCIFGADMTLSPSWSTCVDIGKSRAGVVSGMMNMAGNVGAFVTSLAFPYLLEWTGSPLPFFYIAAVLNLLAIGMWFRIDPTVPLQESA</sequence>
<evidence type="ECO:0000256" key="5">
    <source>
        <dbReference type="SAM" id="MobiDB-lite"/>
    </source>
</evidence>
<feature type="transmembrane region" description="Helical" evidence="6">
    <location>
        <begin position="100"/>
        <end position="122"/>
    </location>
</feature>
<dbReference type="InterPro" id="IPR020846">
    <property type="entry name" value="MFS_dom"/>
</dbReference>
<feature type="transmembrane region" description="Helical" evidence="6">
    <location>
        <begin position="322"/>
        <end position="341"/>
    </location>
</feature>
<accession>A0A5C6EB29</accession>
<feature type="transmembrane region" description="Helical" evidence="6">
    <location>
        <begin position="143"/>
        <end position="159"/>
    </location>
</feature>
<keyword evidence="4 6" id="KW-0472">Membrane</keyword>
<comment type="caution">
    <text evidence="8">The sequence shown here is derived from an EMBL/GenBank/DDBJ whole genome shotgun (WGS) entry which is preliminary data.</text>
</comment>
<feature type="transmembrane region" description="Helical" evidence="6">
    <location>
        <begin position="75"/>
        <end position="94"/>
    </location>
</feature>
<dbReference type="PANTHER" id="PTHR11662:SF399">
    <property type="entry name" value="FI19708P1-RELATED"/>
    <property type="match status" value="1"/>
</dbReference>
<name>A0A5C6EB29_9BACT</name>
<feature type="region of interest" description="Disordered" evidence="5">
    <location>
        <begin position="205"/>
        <end position="230"/>
    </location>
</feature>
<dbReference type="GO" id="GO:0022857">
    <property type="term" value="F:transmembrane transporter activity"/>
    <property type="evidence" value="ECO:0007669"/>
    <property type="project" value="InterPro"/>
</dbReference>